<dbReference type="GO" id="GO:0061630">
    <property type="term" value="F:ubiquitin protein ligase activity"/>
    <property type="evidence" value="ECO:0007669"/>
    <property type="project" value="TreeGrafter"/>
</dbReference>
<reference evidence="8" key="1">
    <citation type="submission" date="2025-08" db="UniProtKB">
        <authorList>
            <consortium name="Ensembl"/>
        </authorList>
    </citation>
    <scope>IDENTIFICATION</scope>
</reference>
<dbReference type="OMA" id="KYKKQGV"/>
<dbReference type="SUPFAM" id="SSF88697">
    <property type="entry name" value="PUA domain-like"/>
    <property type="match status" value="1"/>
</dbReference>
<accession>A0A3Q0RTD6</accession>
<dbReference type="Ensembl" id="ENSACIT00000013285.1">
    <property type="protein sequence ID" value="ENSACIP00000012923.1"/>
    <property type="gene ID" value="ENSACIG00000010040.1"/>
</dbReference>
<dbReference type="Pfam" id="PF02190">
    <property type="entry name" value="LON_substr_bdg"/>
    <property type="match status" value="1"/>
</dbReference>
<keyword evidence="9" id="KW-1185">Reference proteome</keyword>
<feature type="compositionally biased region" description="Low complexity" evidence="5">
    <location>
        <begin position="295"/>
        <end position="308"/>
    </location>
</feature>
<keyword evidence="3" id="KW-0862">Zinc</keyword>
<dbReference type="PROSITE" id="PS50089">
    <property type="entry name" value="ZF_RING_2"/>
    <property type="match status" value="1"/>
</dbReference>
<dbReference type="PROSITE" id="PS00518">
    <property type="entry name" value="ZF_RING_1"/>
    <property type="match status" value="1"/>
</dbReference>
<dbReference type="Proteomes" id="UP000261340">
    <property type="component" value="Unplaced"/>
</dbReference>
<dbReference type="PROSITE" id="PS51787">
    <property type="entry name" value="LON_N"/>
    <property type="match status" value="1"/>
</dbReference>
<feature type="region of interest" description="Disordered" evidence="5">
    <location>
        <begin position="366"/>
        <end position="388"/>
    </location>
</feature>
<dbReference type="SUPFAM" id="SSF48452">
    <property type="entry name" value="TPR-like"/>
    <property type="match status" value="1"/>
</dbReference>
<feature type="domain" description="RING-type" evidence="6">
    <location>
        <begin position="108"/>
        <end position="144"/>
    </location>
</feature>
<dbReference type="Gene3D" id="3.30.40.10">
    <property type="entry name" value="Zinc/RING finger domain, C3HC4 (zinc finger)"/>
    <property type="match status" value="1"/>
</dbReference>
<organism evidence="8 9">
    <name type="scientific">Amphilophus citrinellus</name>
    <name type="common">Midas cichlid</name>
    <name type="synonym">Cichlasoma citrinellum</name>
    <dbReference type="NCBI Taxonomy" id="61819"/>
    <lineage>
        <taxon>Eukaryota</taxon>
        <taxon>Metazoa</taxon>
        <taxon>Chordata</taxon>
        <taxon>Craniata</taxon>
        <taxon>Vertebrata</taxon>
        <taxon>Euteleostomi</taxon>
        <taxon>Actinopterygii</taxon>
        <taxon>Neopterygii</taxon>
        <taxon>Teleostei</taxon>
        <taxon>Neoteleostei</taxon>
        <taxon>Acanthomorphata</taxon>
        <taxon>Ovalentaria</taxon>
        <taxon>Cichlomorphae</taxon>
        <taxon>Cichliformes</taxon>
        <taxon>Cichlidae</taxon>
        <taxon>New World cichlids</taxon>
        <taxon>Cichlasomatinae</taxon>
        <taxon>Heroini</taxon>
        <taxon>Amphilophus</taxon>
    </lineage>
</organism>
<keyword evidence="2 4" id="KW-0863">Zinc-finger</keyword>
<evidence type="ECO:0000256" key="1">
    <source>
        <dbReference type="ARBA" id="ARBA00022723"/>
    </source>
</evidence>
<evidence type="ECO:0000259" key="6">
    <source>
        <dbReference type="PROSITE" id="PS50089"/>
    </source>
</evidence>
<dbReference type="AlphaFoldDB" id="A0A3Q0RTD6"/>
<dbReference type="CDD" id="cd16513">
    <property type="entry name" value="RING-HC_LONFs_rpt1"/>
    <property type="match status" value="1"/>
</dbReference>
<dbReference type="PANTHER" id="PTHR23327:SF4">
    <property type="entry name" value="LON PEPTIDASE N-TERMINAL DOMAIN AND RING FINGER PROTEIN 1"/>
    <property type="match status" value="1"/>
</dbReference>
<protein>
    <submittedName>
        <fullName evidence="8">LON peptidase N-terminal domain and ring finger 1</fullName>
    </submittedName>
</protein>
<evidence type="ECO:0000259" key="7">
    <source>
        <dbReference type="PROSITE" id="PS51787"/>
    </source>
</evidence>
<evidence type="ECO:0000256" key="3">
    <source>
        <dbReference type="ARBA" id="ARBA00022833"/>
    </source>
</evidence>
<keyword evidence="1" id="KW-0479">Metal-binding</keyword>
<dbReference type="InterPro" id="IPR019734">
    <property type="entry name" value="TPR_rpt"/>
</dbReference>
<dbReference type="InterPro" id="IPR011990">
    <property type="entry name" value="TPR-like_helical_dom_sf"/>
</dbReference>
<evidence type="ECO:0000256" key="2">
    <source>
        <dbReference type="ARBA" id="ARBA00022771"/>
    </source>
</evidence>
<dbReference type="GO" id="GO:0005737">
    <property type="term" value="C:cytoplasm"/>
    <property type="evidence" value="ECO:0007669"/>
    <property type="project" value="UniProtKB-ARBA"/>
</dbReference>
<sequence>MSVKPQEEDALEERSAFFIGADSDISEEEDHHELILQKANALASENCLREAIDWFSAAMRYSPVRPEQLSTFVDCILHNFKRKATGPDALSGRSLDAEESSREDALDCPNCHCFLGEPVTVACGHSYCKRCLHRRLLSKCKLCSEHVRGEEKVNVILCGLLSKWFPEEVKKSKKITEVDALCRRKRFREAVELATAEAYVGLKQYRQALEDTEFCALFRKAVVLHEMGQVDESLQVFLHCLAVDEDFPCAKRQVEKILCDLLSPGGENVKVGLRETTQNALPHLRSKTLVADAQAQLQRPVQRQQQQQKRWESLERPGLSRAHSLRSHSSNSGEEGLKRVWSAPQLGDQDKGSLLKRKLSVSDVESRVVDSGSSKHKKQTTKPKTRTVPEDLLDPSDLECSLCMYLACRKFKVTIVLDMLIKQYLCQEYGDRAKTHQEETRELSLTKNVPVFVCTMAYPTVPCPLHVFEPRYRLMIRRCMDTGTQQFGMCISDPQKRFADYGCMLIIRSVHFLPDGRSVVDTIGGKRFRVLSRGMKDGYSTADIEHLEDSRVEDGEELARLQELHDAVYEQARDWFQNLKIRFHNQILQHFGPMPEREADIQATPNGPACCWWLLAVLPIDPRYQLSVLSMTSLRERLVKIQHILTYLQSIPNN</sequence>
<evidence type="ECO:0000256" key="5">
    <source>
        <dbReference type="SAM" id="MobiDB-lite"/>
    </source>
</evidence>
<feature type="region of interest" description="Disordered" evidence="5">
    <location>
        <begin position="295"/>
        <end position="340"/>
    </location>
</feature>
<dbReference type="SUPFAM" id="SSF57850">
    <property type="entry name" value="RING/U-box"/>
    <property type="match status" value="1"/>
</dbReference>
<dbReference type="InterPro" id="IPR013083">
    <property type="entry name" value="Znf_RING/FYVE/PHD"/>
</dbReference>
<dbReference type="InterPro" id="IPR017907">
    <property type="entry name" value="Znf_RING_CS"/>
</dbReference>
<feature type="compositionally biased region" description="Basic residues" evidence="5">
    <location>
        <begin position="374"/>
        <end position="385"/>
    </location>
</feature>
<dbReference type="Gene3D" id="1.25.40.10">
    <property type="entry name" value="Tetratricopeptide repeat domain"/>
    <property type="match status" value="1"/>
</dbReference>
<dbReference type="InterPro" id="IPR003111">
    <property type="entry name" value="Lon_prtase_N"/>
</dbReference>
<feature type="compositionally biased region" description="Low complexity" evidence="5">
    <location>
        <begin position="319"/>
        <end position="332"/>
    </location>
</feature>
<dbReference type="GeneTree" id="ENSGT00440000033329"/>
<dbReference type="PANTHER" id="PTHR23327">
    <property type="entry name" value="RING FINGER PROTEIN 127"/>
    <property type="match status" value="1"/>
</dbReference>
<dbReference type="InterPro" id="IPR001841">
    <property type="entry name" value="Znf_RING"/>
</dbReference>
<feature type="domain" description="Lon N-terminal" evidence="7">
    <location>
        <begin position="440"/>
        <end position="649"/>
    </location>
</feature>
<proteinExistence type="predicted"/>
<dbReference type="GO" id="GO:0008270">
    <property type="term" value="F:zinc ion binding"/>
    <property type="evidence" value="ECO:0007669"/>
    <property type="project" value="UniProtKB-KW"/>
</dbReference>
<dbReference type="FunFam" id="2.30.130.40:FF:000005">
    <property type="entry name" value="LON peptidase N-terminal domain and ring finger 1"/>
    <property type="match status" value="1"/>
</dbReference>
<dbReference type="Gene3D" id="2.30.130.40">
    <property type="entry name" value="LON domain-like"/>
    <property type="match status" value="1"/>
</dbReference>
<name>A0A3Q0RTD6_AMPCI</name>
<dbReference type="InterPro" id="IPR015947">
    <property type="entry name" value="PUA-like_sf"/>
</dbReference>
<evidence type="ECO:0000313" key="9">
    <source>
        <dbReference type="Proteomes" id="UP000261340"/>
    </source>
</evidence>
<dbReference type="InterPro" id="IPR046336">
    <property type="entry name" value="Lon_prtase_N_sf"/>
</dbReference>
<dbReference type="SMART" id="SM00464">
    <property type="entry name" value="LON"/>
    <property type="match status" value="1"/>
</dbReference>
<evidence type="ECO:0000256" key="4">
    <source>
        <dbReference type="PROSITE-ProRule" id="PRU00175"/>
    </source>
</evidence>
<dbReference type="SMART" id="SM00028">
    <property type="entry name" value="TPR"/>
    <property type="match status" value="2"/>
</dbReference>
<evidence type="ECO:0000313" key="8">
    <source>
        <dbReference type="Ensembl" id="ENSACIP00000012923.1"/>
    </source>
</evidence>
<reference evidence="8" key="2">
    <citation type="submission" date="2025-09" db="UniProtKB">
        <authorList>
            <consortium name="Ensembl"/>
        </authorList>
    </citation>
    <scope>IDENTIFICATION</scope>
</reference>